<dbReference type="InterPro" id="IPR023419">
    <property type="entry name" value="Transthyretin_CS"/>
</dbReference>
<dbReference type="Pfam" id="PF00576">
    <property type="entry name" value="Transthyretin"/>
    <property type="match status" value="1"/>
</dbReference>
<dbReference type="InterPro" id="IPR023418">
    <property type="entry name" value="Thyroxine_BS"/>
</dbReference>
<dbReference type="SUPFAM" id="SSF49472">
    <property type="entry name" value="Transthyretin (synonym: prealbumin)"/>
    <property type="match status" value="1"/>
</dbReference>
<feature type="domain" description="Transthyretin/hydroxyisourate hydrolase" evidence="8">
    <location>
        <begin position="12"/>
        <end position="149"/>
    </location>
</feature>
<dbReference type="InterPro" id="IPR014306">
    <property type="entry name" value="Hydroxyisourate_hydrolase"/>
</dbReference>
<evidence type="ECO:0000256" key="6">
    <source>
        <dbReference type="ARBA" id="ARBA00022801"/>
    </source>
</evidence>
<keyword evidence="5 7" id="KW-0659">Purine metabolism</keyword>
<dbReference type="GO" id="GO:0033971">
    <property type="term" value="F:hydroxyisourate hydrolase activity"/>
    <property type="evidence" value="ECO:0007669"/>
    <property type="project" value="UniProtKB-EC"/>
</dbReference>
<gene>
    <name evidence="9" type="ORF">PBRASI_LOCUS3071</name>
</gene>
<keyword evidence="6 7" id="KW-0378">Hydrolase</keyword>
<name>A0A9N8ZXW9_9GLOM</name>
<dbReference type="PANTHER" id="PTHR10395">
    <property type="entry name" value="URICASE AND TRANSTHYRETIN-RELATED"/>
    <property type="match status" value="1"/>
</dbReference>
<dbReference type="EC" id="3.5.2.17" evidence="7"/>
<evidence type="ECO:0000256" key="7">
    <source>
        <dbReference type="RuleBase" id="RU361270"/>
    </source>
</evidence>
<evidence type="ECO:0000256" key="5">
    <source>
        <dbReference type="ARBA" id="ARBA00022631"/>
    </source>
</evidence>
<dbReference type="CDD" id="cd05822">
    <property type="entry name" value="TLP_HIUase"/>
    <property type="match status" value="1"/>
</dbReference>
<evidence type="ECO:0000256" key="4">
    <source>
        <dbReference type="ARBA" id="ARBA00011881"/>
    </source>
</evidence>
<comment type="caution">
    <text evidence="9">The sequence shown here is derived from an EMBL/GenBank/DDBJ whole genome shotgun (WGS) entry which is preliminary data.</text>
</comment>
<evidence type="ECO:0000313" key="9">
    <source>
        <dbReference type="EMBL" id="CAG8510216.1"/>
    </source>
</evidence>
<dbReference type="EMBL" id="CAJVPI010000264">
    <property type="protein sequence ID" value="CAG8510216.1"/>
    <property type="molecule type" value="Genomic_DNA"/>
</dbReference>
<organism evidence="9 10">
    <name type="scientific">Paraglomus brasilianum</name>
    <dbReference type="NCBI Taxonomy" id="144538"/>
    <lineage>
        <taxon>Eukaryota</taxon>
        <taxon>Fungi</taxon>
        <taxon>Fungi incertae sedis</taxon>
        <taxon>Mucoromycota</taxon>
        <taxon>Glomeromycotina</taxon>
        <taxon>Glomeromycetes</taxon>
        <taxon>Paraglomerales</taxon>
        <taxon>Paraglomeraceae</taxon>
        <taxon>Paraglomus</taxon>
    </lineage>
</organism>
<dbReference type="PROSITE" id="PS00769">
    <property type="entry name" value="TRANSTHYRETIN_2"/>
    <property type="match status" value="1"/>
</dbReference>
<evidence type="ECO:0000256" key="1">
    <source>
        <dbReference type="ARBA" id="ARBA00001043"/>
    </source>
</evidence>
<protein>
    <recommendedName>
        <fullName evidence="7">5-hydroxyisourate hydrolase</fullName>
        <shortName evidence="7">HIU hydrolase</shortName>
        <shortName evidence="7">HIUHase</shortName>
        <ecNumber evidence="7">3.5.2.17</ecNumber>
    </recommendedName>
</protein>
<dbReference type="PROSITE" id="PS00768">
    <property type="entry name" value="TRANSTHYRETIN_1"/>
    <property type="match status" value="1"/>
</dbReference>
<dbReference type="SMART" id="SM00095">
    <property type="entry name" value="TR_THY"/>
    <property type="match status" value="1"/>
</dbReference>
<dbReference type="InterPro" id="IPR023416">
    <property type="entry name" value="Transthyretin/HIU_hydrolase_d"/>
</dbReference>
<dbReference type="Gene3D" id="2.60.40.180">
    <property type="entry name" value="Transthyretin/hydroxyisourate hydrolase domain"/>
    <property type="match status" value="1"/>
</dbReference>
<comment type="function">
    <text evidence="2">Catalyzes the hydrolysis of 5-hydroxyisourate (HIU) to 2-oxo-4-hydroxy-4-carboxy-5-ureidoimidazoline (OHCU).</text>
</comment>
<dbReference type="GO" id="GO:0006144">
    <property type="term" value="P:purine nucleobase metabolic process"/>
    <property type="evidence" value="ECO:0007669"/>
    <property type="project" value="UniProtKB-KW"/>
</dbReference>
<dbReference type="NCBIfam" id="TIGR02962">
    <property type="entry name" value="hdxy_isourate"/>
    <property type="match status" value="1"/>
</dbReference>
<dbReference type="PANTHER" id="PTHR10395:SF7">
    <property type="entry name" value="5-HYDROXYISOURATE HYDROLASE"/>
    <property type="match status" value="1"/>
</dbReference>
<evidence type="ECO:0000256" key="3">
    <source>
        <dbReference type="ARBA" id="ARBA00009850"/>
    </source>
</evidence>
<sequence>MSANIQIQQKTSMPSPITCHVLDSSRGLPASGVRVQLELKSPPETNSKTEDWSFIAEGETNNDGRIPNLINPDLLPPDWKKSLKLFDYGDGSPAKAIFRTTFYTKEYFDKLKQKTFYPYVQITFQIEDVNQHYHVPLLLSPFSYTTYRGS</sequence>
<dbReference type="AlphaFoldDB" id="A0A9N8ZXW9"/>
<dbReference type="Proteomes" id="UP000789739">
    <property type="component" value="Unassembled WGS sequence"/>
</dbReference>
<comment type="subunit">
    <text evidence="4 7">Homotetramer.</text>
</comment>
<proteinExistence type="inferred from homology"/>
<accession>A0A9N8ZXW9</accession>
<evidence type="ECO:0000313" key="10">
    <source>
        <dbReference type="Proteomes" id="UP000789739"/>
    </source>
</evidence>
<dbReference type="OrthoDB" id="10265230at2759"/>
<keyword evidence="10" id="KW-1185">Reference proteome</keyword>
<reference evidence="9" key="1">
    <citation type="submission" date="2021-06" db="EMBL/GenBank/DDBJ databases">
        <authorList>
            <person name="Kallberg Y."/>
            <person name="Tangrot J."/>
            <person name="Rosling A."/>
        </authorList>
    </citation>
    <scope>NUCLEOTIDE SEQUENCE</scope>
    <source>
        <strain evidence="9">BR232B</strain>
    </source>
</reference>
<comment type="catalytic activity">
    <reaction evidence="1 7">
        <text>5-hydroxyisourate + H2O = 5-hydroxy-2-oxo-4-ureido-2,5-dihydro-1H-imidazole-5-carboxylate + H(+)</text>
        <dbReference type="Rhea" id="RHEA:23736"/>
        <dbReference type="ChEBI" id="CHEBI:15377"/>
        <dbReference type="ChEBI" id="CHEBI:15378"/>
        <dbReference type="ChEBI" id="CHEBI:18072"/>
        <dbReference type="ChEBI" id="CHEBI:58639"/>
        <dbReference type="EC" id="3.5.2.17"/>
    </reaction>
</comment>
<comment type="similarity">
    <text evidence="3 7">Belongs to the transthyretin family. 5-hydroxyisourate hydrolase subfamily.</text>
</comment>
<evidence type="ECO:0000256" key="2">
    <source>
        <dbReference type="ARBA" id="ARBA00002704"/>
    </source>
</evidence>
<evidence type="ECO:0000259" key="8">
    <source>
        <dbReference type="SMART" id="SM00095"/>
    </source>
</evidence>
<dbReference type="InterPro" id="IPR036817">
    <property type="entry name" value="Transthyretin/HIU_hydrolase_sf"/>
</dbReference>